<keyword evidence="3" id="KW-1185">Reference proteome</keyword>
<evidence type="ECO:0000313" key="3">
    <source>
        <dbReference type="Proteomes" id="UP000056968"/>
    </source>
</evidence>
<dbReference type="Proteomes" id="UP000056968">
    <property type="component" value="Plasmid pDE4"/>
</dbReference>
<dbReference type="KEGG" id="sbd:ATN00_22165"/>
<evidence type="ECO:0000313" key="2">
    <source>
        <dbReference type="EMBL" id="ALR23211.1"/>
    </source>
</evidence>
<feature type="transmembrane region" description="Helical" evidence="1">
    <location>
        <begin position="75"/>
        <end position="91"/>
    </location>
</feature>
<name>A0A0S3F6B5_9SPHN</name>
<dbReference type="AlphaFoldDB" id="A0A0S3F6B5"/>
<geneLocation type="plasmid" evidence="2 3">
    <name>pDE4</name>
</geneLocation>
<keyword evidence="1" id="KW-0812">Transmembrane</keyword>
<protein>
    <submittedName>
        <fullName evidence="2">Uncharacterized protein</fullName>
    </submittedName>
</protein>
<organism evidence="2 3">
    <name type="scientific">Sphingobium baderi</name>
    <dbReference type="NCBI Taxonomy" id="1332080"/>
    <lineage>
        <taxon>Bacteria</taxon>
        <taxon>Pseudomonadati</taxon>
        <taxon>Pseudomonadota</taxon>
        <taxon>Alphaproteobacteria</taxon>
        <taxon>Sphingomonadales</taxon>
        <taxon>Sphingomonadaceae</taxon>
        <taxon>Sphingobium</taxon>
    </lineage>
</organism>
<keyword evidence="1" id="KW-1133">Transmembrane helix</keyword>
<keyword evidence="1" id="KW-0472">Membrane</keyword>
<proteinExistence type="predicted"/>
<sequence length="115" mass="11879">MNWTEGPLTTAELGAISVSLASLGELTAAVIAAFTSAPETDVAGATGAGIVTSRARDGTATTVNAAGKAVETSKLLWMIFLFMVLPLLNFLRTTCVTMPIAASARAFLKVKNMSD</sequence>
<accession>A0A0S3F6B5</accession>
<evidence type="ECO:0000256" key="1">
    <source>
        <dbReference type="SAM" id="Phobius"/>
    </source>
</evidence>
<gene>
    <name evidence="2" type="ORF">ATN00_22165</name>
</gene>
<dbReference type="EMBL" id="CP013268">
    <property type="protein sequence ID" value="ALR23211.1"/>
    <property type="molecule type" value="Genomic_DNA"/>
</dbReference>
<reference evidence="2 3" key="1">
    <citation type="submission" date="2015-11" db="EMBL/GenBank/DDBJ databases">
        <title>A Two-component Flavoprotein Monooxygenase System MeaXY Responsible for para-Hydroxylation of 2-Methyl-6-ethylaniline and 2,6-Diethylaniline in Sphingobium baderi DE-13.</title>
        <authorList>
            <person name="Cheng M."/>
            <person name="Meng Q."/>
            <person name="Yang Y."/>
            <person name="Chu C."/>
            <person name="Yan X."/>
            <person name="He J."/>
            <person name="Li S."/>
        </authorList>
    </citation>
    <scope>NUCLEOTIDE SEQUENCE [LARGE SCALE GENOMIC DNA]</scope>
    <source>
        <strain evidence="2 3">DE-13</strain>
        <plasmid evidence="3">Plasmid pDE4</plasmid>
    </source>
</reference>
<keyword evidence="2" id="KW-0614">Plasmid</keyword>